<sequence length="211" mass="24016">MDKVELSVQDIEALLNWRDQHQDEVRSHPAPLKAVEIVMPHNGYHIKGVRDGDQLRLHLSQSGEQLGNCRFIRRAGGMWASTRNRMKVGRDDLQAVLTVYCSVMALMAYGRREPEPREALAPKPKSSPSKRPTKRKSKRTTYILRSINGALSAVPRGAHASPRGIFTVRGHYRHYKSGKVVWVSEYKKGTGKMRRKTYKVGRNAERSKLDD</sequence>
<name>A0A6I2R1M0_FLAPL</name>
<comment type="caution">
    <text evidence="2">The sequence shown here is derived from an EMBL/GenBank/DDBJ whole genome shotgun (WGS) entry which is preliminary data.</text>
</comment>
<dbReference type="RefSeq" id="WP_172697465.1">
    <property type="nucleotide sequence ID" value="NZ_WKPR01000004.1"/>
</dbReference>
<dbReference type="Proteomes" id="UP000434475">
    <property type="component" value="Unassembled WGS sequence"/>
</dbReference>
<organism evidence="2 3">
    <name type="scientific">Flavonifractor plautii</name>
    <name type="common">Fusobacterium plautii</name>
    <dbReference type="NCBI Taxonomy" id="292800"/>
    <lineage>
        <taxon>Bacteria</taxon>
        <taxon>Bacillati</taxon>
        <taxon>Bacillota</taxon>
        <taxon>Clostridia</taxon>
        <taxon>Eubacteriales</taxon>
        <taxon>Oscillospiraceae</taxon>
        <taxon>Flavonifractor</taxon>
    </lineage>
</organism>
<dbReference type="EMBL" id="WKPR01000004">
    <property type="protein sequence ID" value="MSB19106.1"/>
    <property type="molecule type" value="Genomic_DNA"/>
</dbReference>
<dbReference type="AlphaFoldDB" id="A0A6I2R1M0"/>
<reference evidence="2 3" key="1">
    <citation type="journal article" date="2019" name="Nat. Med.">
        <title>A library of human gut bacterial isolates paired with longitudinal multiomics data enables mechanistic microbiome research.</title>
        <authorList>
            <person name="Poyet M."/>
            <person name="Groussin M."/>
            <person name="Gibbons S.M."/>
            <person name="Avila-Pacheco J."/>
            <person name="Jiang X."/>
            <person name="Kearney S.M."/>
            <person name="Perrotta A.R."/>
            <person name="Berdy B."/>
            <person name="Zhao S."/>
            <person name="Lieberman T.D."/>
            <person name="Swanson P.K."/>
            <person name="Smith M."/>
            <person name="Roesemann S."/>
            <person name="Alexander J.E."/>
            <person name="Rich S.A."/>
            <person name="Livny J."/>
            <person name="Vlamakis H."/>
            <person name="Clish C."/>
            <person name="Bullock K."/>
            <person name="Deik A."/>
            <person name="Scott J."/>
            <person name="Pierce K.A."/>
            <person name="Xavier R.J."/>
            <person name="Alm E.J."/>
        </authorList>
    </citation>
    <scope>NUCLEOTIDE SEQUENCE [LARGE SCALE GENOMIC DNA]</scope>
    <source>
        <strain evidence="2 3">BIOML-A2</strain>
    </source>
</reference>
<feature type="region of interest" description="Disordered" evidence="1">
    <location>
        <begin position="114"/>
        <end position="140"/>
    </location>
</feature>
<proteinExistence type="predicted"/>
<evidence type="ECO:0000256" key="1">
    <source>
        <dbReference type="SAM" id="MobiDB-lite"/>
    </source>
</evidence>
<evidence type="ECO:0000313" key="3">
    <source>
        <dbReference type="Proteomes" id="UP000434475"/>
    </source>
</evidence>
<gene>
    <name evidence="2" type="ORF">GKE97_06185</name>
</gene>
<protein>
    <submittedName>
        <fullName evidence="2">Uncharacterized protein</fullName>
    </submittedName>
</protein>
<accession>A0A6I2R1M0</accession>
<evidence type="ECO:0000313" key="2">
    <source>
        <dbReference type="EMBL" id="MSB19106.1"/>
    </source>
</evidence>